<comment type="similarity">
    <text evidence="2">Belongs to the MgtC/SapB family.</text>
</comment>
<evidence type="ECO:0000256" key="2">
    <source>
        <dbReference type="ARBA" id="ARBA00009298"/>
    </source>
</evidence>
<evidence type="ECO:0000313" key="9">
    <source>
        <dbReference type="EMBL" id="MBB5064469.1"/>
    </source>
</evidence>
<dbReference type="GO" id="GO:0005886">
    <property type="term" value="C:plasma membrane"/>
    <property type="evidence" value="ECO:0007669"/>
    <property type="project" value="UniProtKB-SubCell"/>
</dbReference>
<comment type="subcellular location">
    <subcellularLocation>
        <location evidence="1">Cell membrane</location>
        <topology evidence="1">Multi-pass membrane protein</topology>
    </subcellularLocation>
</comment>
<organism evidence="9 10">
    <name type="scientific">Granulicella mallensis</name>
    <dbReference type="NCBI Taxonomy" id="940614"/>
    <lineage>
        <taxon>Bacteria</taxon>
        <taxon>Pseudomonadati</taxon>
        <taxon>Acidobacteriota</taxon>
        <taxon>Terriglobia</taxon>
        <taxon>Terriglobales</taxon>
        <taxon>Acidobacteriaceae</taxon>
        <taxon>Granulicella</taxon>
    </lineage>
</organism>
<evidence type="ECO:0000256" key="6">
    <source>
        <dbReference type="ARBA" id="ARBA00023136"/>
    </source>
</evidence>
<accession>A0A7W7ZRK3</accession>
<evidence type="ECO:0000313" key="10">
    <source>
        <dbReference type="Proteomes" id="UP000584867"/>
    </source>
</evidence>
<keyword evidence="4 7" id="KW-0812">Transmembrane</keyword>
<dbReference type="InterPro" id="IPR049177">
    <property type="entry name" value="MgtC_SapB_SrpB_YhiD_N"/>
</dbReference>
<feature type="transmembrane region" description="Helical" evidence="7">
    <location>
        <begin position="6"/>
        <end position="27"/>
    </location>
</feature>
<dbReference type="PANTHER" id="PTHR33778">
    <property type="entry name" value="PROTEIN MGTC"/>
    <property type="match status" value="1"/>
</dbReference>
<name>A0A7W7ZRK3_9BACT</name>
<keyword evidence="3" id="KW-1003">Cell membrane</keyword>
<dbReference type="PRINTS" id="PR01837">
    <property type="entry name" value="MGTCSAPBPROT"/>
</dbReference>
<keyword evidence="6 7" id="KW-0472">Membrane</keyword>
<comment type="caution">
    <text evidence="9">The sequence shown here is derived from an EMBL/GenBank/DDBJ whole genome shotgun (WGS) entry which is preliminary data.</text>
</comment>
<dbReference type="RefSeq" id="WP_184256396.1">
    <property type="nucleotide sequence ID" value="NZ_JACHIO010000011.1"/>
</dbReference>
<sequence length="231" mass="24832">MPLHLTWEQIALRLVLALLASFVIGLNRDENGHPAGIRTTMIVCLAATLAMLQVNLLLPLAGKPSSSFVVMDLMRLPLGILSGIGFIGAGVIIKHEGNVSGVTTAATIWLVTVLGLLFGGGNLYLGIAGSLVTFLVLWALKRIEKNIAHEYHGSLSLTLSGEAPSETALRSQLLTDFGIVHWSPLYEPATAMVVLNCELKWVAKASRVPETPPAIERLRTLPGVLSLSWRE</sequence>
<dbReference type="PANTHER" id="PTHR33778:SF1">
    <property type="entry name" value="MAGNESIUM TRANSPORTER YHID-RELATED"/>
    <property type="match status" value="1"/>
</dbReference>
<gene>
    <name evidence="9" type="ORF">HDF15_002827</name>
</gene>
<feature type="transmembrane region" description="Helical" evidence="7">
    <location>
        <begin position="73"/>
        <end position="92"/>
    </location>
</feature>
<dbReference type="EMBL" id="JACHIO010000011">
    <property type="protein sequence ID" value="MBB5064469.1"/>
    <property type="molecule type" value="Genomic_DNA"/>
</dbReference>
<dbReference type="InterPro" id="IPR003416">
    <property type="entry name" value="MgtC/SapB/SrpB/YhiD_fam"/>
</dbReference>
<feature type="domain" description="MgtC/SapB/SrpB/YhiD N-terminal" evidence="8">
    <location>
        <begin position="14"/>
        <end position="145"/>
    </location>
</feature>
<keyword evidence="5 7" id="KW-1133">Transmembrane helix</keyword>
<dbReference type="AlphaFoldDB" id="A0A7W7ZRK3"/>
<proteinExistence type="inferred from homology"/>
<evidence type="ECO:0000256" key="7">
    <source>
        <dbReference type="SAM" id="Phobius"/>
    </source>
</evidence>
<evidence type="ECO:0000259" key="8">
    <source>
        <dbReference type="Pfam" id="PF02308"/>
    </source>
</evidence>
<dbReference type="Pfam" id="PF02308">
    <property type="entry name" value="MgtC"/>
    <property type="match status" value="1"/>
</dbReference>
<evidence type="ECO:0000256" key="1">
    <source>
        <dbReference type="ARBA" id="ARBA00004651"/>
    </source>
</evidence>
<feature type="transmembrane region" description="Helical" evidence="7">
    <location>
        <begin position="99"/>
        <end position="117"/>
    </location>
</feature>
<evidence type="ECO:0000256" key="5">
    <source>
        <dbReference type="ARBA" id="ARBA00022989"/>
    </source>
</evidence>
<dbReference type="Proteomes" id="UP000584867">
    <property type="component" value="Unassembled WGS sequence"/>
</dbReference>
<evidence type="ECO:0000256" key="3">
    <source>
        <dbReference type="ARBA" id="ARBA00022475"/>
    </source>
</evidence>
<reference evidence="9 10" key="1">
    <citation type="submission" date="2020-08" db="EMBL/GenBank/DDBJ databases">
        <title>Genomic Encyclopedia of Type Strains, Phase IV (KMG-V): Genome sequencing to study the core and pangenomes of soil and plant-associated prokaryotes.</title>
        <authorList>
            <person name="Whitman W."/>
        </authorList>
    </citation>
    <scope>NUCLEOTIDE SEQUENCE [LARGE SCALE GENOMIC DNA]</scope>
    <source>
        <strain evidence="9 10">X5P3</strain>
    </source>
</reference>
<feature type="transmembrane region" description="Helical" evidence="7">
    <location>
        <begin position="39"/>
        <end position="61"/>
    </location>
</feature>
<protein>
    <submittedName>
        <fullName evidence="9">Putative Mg2+ transporter-C (MgtC) family protein</fullName>
    </submittedName>
</protein>
<evidence type="ECO:0000256" key="4">
    <source>
        <dbReference type="ARBA" id="ARBA00022692"/>
    </source>
</evidence>
<feature type="transmembrane region" description="Helical" evidence="7">
    <location>
        <begin position="123"/>
        <end position="140"/>
    </location>
</feature>